<dbReference type="EMBL" id="CP095049">
    <property type="protein sequence ID" value="UOQ50687.1"/>
    <property type="molecule type" value="Genomic_DNA"/>
</dbReference>
<keyword evidence="2" id="KW-1185">Reference proteome</keyword>
<accession>A0ABY4F3Q6</accession>
<dbReference type="Proteomes" id="UP000831785">
    <property type="component" value="Chromosome"/>
</dbReference>
<evidence type="ECO:0000313" key="1">
    <source>
        <dbReference type="EMBL" id="UOQ50687.1"/>
    </source>
</evidence>
<proteinExistence type="predicted"/>
<gene>
    <name evidence="1" type="ORF">MUN80_13045</name>
</gene>
<evidence type="ECO:0000313" key="2">
    <source>
        <dbReference type="Proteomes" id="UP000831785"/>
    </source>
</evidence>
<sequence>MGFFDFFKTTSAPSLQKQDDRVQPSITTPIAVQKVPAPSMTPVQEMVATLFFSDTIQQVEYQFNSGNEITPVDKFDMPFRLFKVNEGTINLELMLNRRWGAIRREEIGMVQNMTTYFKPIGIYKRDQASGKLHIIILNEFEQVYLQMTRNGLIKTENEVEMLSLEENAVIATFSMEAVIEARDKKDKKLTINGLSMEIFMTGDGAYPQMFLDDKYRVNGPLGAYFANGPYTLNPMMSVKATFDDLLSRNLLSAYKEL</sequence>
<organism evidence="1 2">
    <name type="scientific">Hymenobacter cellulosivorans</name>
    <dbReference type="NCBI Taxonomy" id="2932249"/>
    <lineage>
        <taxon>Bacteria</taxon>
        <taxon>Pseudomonadati</taxon>
        <taxon>Bacteroidota</taxon>
        <taxon>Cytophagia</taxon>
        <taxon>Cytophagales</taxon>
        <taxon>Hymenobacteraceae</taxon>
        <taxon>Hymenobacter</taxon>
    </lineage>
</organism>
<reference evidence="1 2" key="1">
    <citation type="submission" date="2022-04" db="EMBL/GenBank/DDBJ databases">
        <title>Hymenobacter sp. isolated from the air.</title>
        <authorList>
            <person name="Won M."/>
            <person name="Lee C.-M."/>
            <person name="Woen H.-Y."/>
            <person name="Kwon S.-W."/>
        </authorList>
    </citation>
    <scope>NUCLEOTIDE SEQUENCE [LARGE SCALE GENOMIC DNA]</scope>
    <source>
        <strain evidence="2">5116 S-27</strain>
    </source>
</reference>
<protein>
    <submittedName>
        <fullName evidence="1">Uncharacterized protein</fullName>
    </submittedName>
</protein>
<name>A0ABY4F3Q6_9BACT</name>
<dbReference type="RefSeq" id="WP_244713428.1">
    <property type="nucleotide sequence ID" value="NZ_CP095049.1"/>
</dbReference>